<evidence type="ECO:0000259" key="2">
    <source>
        <dbReference type="PROSITE" id="PS50888"/>
    </source>
</evidence>
<dbReference type="SUPFAM" id="SSF47459">
    <property type="entry name" value="HLH, helix-loop-helix DNA-binding domain"/>
    <property type="match status" value="1"/>
</dbReference>
<feature type="compositionally biased region" description="Basic residues" evidence="1">
    <location>
        <begin position="166"/>
        <end position="180"/>
    </location>
</feature>
<dbReference type="Pfam" id="PF00010">
    <property type="entry name" value="HLH"/>
    <property type="match status" value="1"/>
</dbReference>
<dbReference type="AlphaFoldDB" id="A0AAN9AN49"/>
<accession>A0AAN9AN49</accession>
<feature type="compositionally biased region" description="Acidic residues" evidence="1">
    <location>
        <begin position="23"/>
        <end position="34"/>
    </location>
</feature>
<feature type="region of interest" description="Disordered" evidence="1">
    <location>
        <begin position="123"/>
        <end position="194"/>
    </location>
</feature>
<dbReference type="InterPro" id="IPR011598">
    <property type="entry name" value="bHLH_dom"/>
</dbReference>
<evidence type="ECO:0000256" key="1">
    <source>
        <dbReference type="SAM" id="MobiDB-lite"/>
    </source>
</evidence>
<name>A0AAN9AN49_9CAEN</name>
<dbReference type="PROSITE" id="PS50888">
    <property type="entry name" value="BHLH"/>
    <property type="match status" value="1"/>
</dbReference>
<feature type="compositionally biased region" description="Polar residues" evidence="1">
    <location>
        <begin position="145"/>
        <end position="160"/>
    </location>
</feature>
<feature type="domain" description="BHLH" evidence="2">
    <location>
        <begin position="48"/>
        <end position="101"/>
    </location>
</feature>
<dbReference type="GO" id="GO:0046983">
    <property type="term" value="F:protein dimerization activity"/>
    <property type="evidence" value="ECO:0007669"/>
    <property type="project" value="InterPro"/>
</dbReference>
<dbReference type="Proteomes" id="UP001374579">
    <property type="component" value="Unassembled WGS sequence"/>
</dbReference>
<feature type="compositionally biased region" description="Low complexity" evidence="1">
    <location>
        <begin position="10"/>
        <end position="22"/>
    </location>
</feature>
<keyword evidence="4" id="KW-1185">Reference proteome</keyword>
<protein>
    <recommendedName>
        <fullName evidence="2">BHLH domain-containing protein</fullName>
    </recommendedName>
</protein>
<evidence type="ECO:0000313" key="4">
    <source>
        <dbReference type="Proteomes" id="UP001374579"/>
    </source>
</evidence>
<proteinExistence type="predicted"/>
<dbReference type="EMBL" id="JBAMIC010000024">
    <property type="protein sequence ID" value="KAK7089916.1"/>
    <property type="molecule type" value="Genomic_DNA"/>
</dbReference>
<feature type="region of interest" description="Disordered" evidence="1">
    <location>
        <begin position="1"/>
        <end position="61"/>
    </location>
</feature>
<organism evidence="3 4">
    <name type="scientific">Littorina saxatilis</name>
    <dbReference type="NCBI Taxonomy" id="31220"/>
    <lineage>
        <taxon>Eukaryota</taxon>
        <taxon>Metazoa</taxon>
        <taxon>Spiralia</taxon>
        <taxon>Lophotrochozoa</taxon>
        <taxon>Mollusca</taxon>
        <taxon>Gastropoda</taxon>
        <taxon>Caenogastropoda</taxon>
        <taxon>Littorinimorpha</taxon>
        <taxon>Littorinoidea</taxon>
        <taxon>Littorinidae</taxon>
        <taxon>Littorina</taxon>
    </lineage>
</organism>
<dbReference type="Gene3D" id="4.10.280.10">
    <property type="entry name" value="Helix-loop-helix DNA-binding domain"/>
    <property type="match status" value="1"/>
</dbReference>
<sequence>MSNEEENVDVDGLSGSDDSYYTDGEDDQDDENGDQVETTSTSRRIPKRKVAHHNALEKQRRNDLTAAFDTLLNTIKKDSPTTPKMSRDAIIAEALDKVKFMTEEHKQILALTEKVKQFSKKVNDLKKEKDEEDGLSDADSGVEGLSSQGSTTAEAGSSTEVGRKVTIAHHKSGHSQKRKSSPGQASGKKMRKTD</sequence>
<comment type="caution">
    <text evidence="3">The sequence shown here is derived from an EMBL/GenBank/DDBJ whole genome shotgun (WGS) entry which is preliminary data.</text>
</comment>
<dbReference type="InterPro" id="IPR036638">
    <property type="entry name" value="HLH_DNA-bd_sf"/>
</dbReference>
<gene>
    <name evidence="3" type="ORF">V1264_009796</name>
</gene>
<reference evidence="3 4" key="1">
    <citation type="submission" date="2024-02" db="EMBL/GenBank/DDBJ databases">
        <title>Chromosome-scale genome assembly of the rough periwinkle Littorina saxatilis.</title>
        <authorList>
            <person name="De Jode A."/>
            <person name="Faria R."/>
            <person name="Formenti G."/>
            <person name="Sims Y."/>
            <person name="Smith T.P."/>
            <person name="Tracey A."/>
            <person name="Wood J.M.D."/>
            <person name="Zagrodzka Z.B."/>
            <person name="Johannesson K."/>
            <person name="Butlin R.K."/>
            <person name="Leder E.H."/>
        </authorList>
    </citation>
    <scope>NUCLEOTIDE SEQUENCE [LARGE SCALE GENOMIC DNA]</scope>
    <source>
        <strain evidence="3">Snail1</strain>
        <tissue evidence="3">Muscle</tissue>
    </source>
</reference>
<evidence type="ECO:0000313" key="3">
    <source>
        <dbReference type="EMBL" id="KAK7089916.1"/>
    </source>
</evidence>